<proteinExistence type="predicted"/>
<dbReference type="EMBL" id="OX459122">
    <property type="protein sequence ID" value="CAI9106331.1"/>
    <property type="molecule type" value="Genomic_DNA"/>
</dbReference>
<keyword evidence="3" id="KW-1185">Reference proteome</keyword>
<reference evidence="2" key="1">
    <citation type="submission" date="2023-03" db="EMBL/GenBank/DDBJ databases">
        <authorList>
            <person name="Julca I."/>
        </authorList>
    </citation>
    <scope>NUCLEOTIDE SEQUENCE</scope>
</reference>
<evidence type="ECO:0000313" key="2">
    <source>
        <dbReference type="EMBL" id="CAI9106331.1"/>
    </source>
</evidence>
<protein>
    <submittedName>
        <fullName evidence="2">OLC1v1005461C1</fullName>
    </submittedName>
</protein>
<feature type="compositionally biased region" description="Basic and acidic residues" evidence="1">
    <location>
        <begin position="92"/>
        <end position="104"/>
    </location>
</feature>
<name>A0AAV1DEP2_OLDCO</name>
<gene>
    <name evidence="2" type="ORF">OLC1_LOCUS14842</name>
</gene>
<feature type="region of interest" description="Disordered" evidence="1">
    <location>
        <begin position="34"/>
        <end position="104"/>
    </location>
</feature>
<accession>A0AAV1DEP2</accession>
<evidence type="ECO:0000256" key="1">
    <source>
        <dbReference type="SAM" id="MobiDB-lite"/>
    </source>
</evidence>
<feature type="compositionally biased region" description="Acidic residues" evidence="1">
    <location>
        <begin position="71"/>
        <end position="84"/>
    </location>
</feature>
<dbReference type="AlphaFoldDB" id="A0AAV1DEP2"/>
<organism evidence="2 3">
    <name type="scientific">Oldenlandia corymbosa var. corymbosa</name>
    <dbReference type="NCBI Taxonomy" id="529605"/>
    <lineage>
        <taxon>Eukaryota</taxon>
        <taxon>Viridiplantae</taxon>
        <taxon>Streptophyta</taxon>
        <taxon>Embryophyta</taxon>
        <taxon>Tracheophyta</taxon>
        <taxon>Spermatophyta</taxon>
        <taxon>Magnoliopsida</taxon>
        <taxon>eudicotyledons</taxon>
        <taxon>Gunneridae</taxon>
        <taxon>Pentapetalae</taxon>
        <taxon>asterids</taxon>
        <taxon>lamiids</taxon>
        <taxon>Gentianales</taxon>
        <taxon>Rubiaceae</taxon>
        <taxon>Rubioideae</taxon>
        <taxon>Spermacoceae</taxon>
        <taxon>Hedyotis-Oldenlandia complex</taxon>
        <taxon>Oldenlandia</taxon>
    </lineage>
</organism>
<evidence type="ECO:0000313" key="3">
    <source>
        <dbReference type="Proteomes" id="UP001161247"/>
    </source>
</evidence>
<feature type="compositionally biased region" description="Polar residues" evidence="1">
    <location>
        <begin position="34"/>
        <end position="43"/>
    </location>
</feature>
<dbReference type="Proteomes" id="UP001161247">
    <property type="component" value="Chromosome 5"/>
</dbReference>
<sequence>MKKQKVFLSVGGLRLFPFKNRRKFSVRTWSSLKEYSPTSSIGNNEVEEESLNHQQVSEESSGDFLSKWSDSSDEDSSDVQEIDASEFVPKSKRLEEIEDTHSSV</sequence>